<dbReference type="EMBL" id="VIRS01000021">
    <property type="protein sequence ID" value="TQS41933.1"/>
    <property type="molecule type" value="Genomic_DNA"/>
</dbReference>
<proteinExistence type="predicted"/>
<evidence type="ECO:0000313" key="2">
    <source>
        <dbReference type="EMBL" id="TQS41933.1"/>
    </source>
</evidence>
<dbReference type="InterPro" id="IPR023393">
    <property type="entry name" value="START-like_dom_sf"/>
</dbReference>
<sequence length="116" mass="12602">MAGADPLGDRSQAPRLDDLPLQVGSEADVRQPGLRPARWRVTELTPGRALVWQSTTSGVTSIGSHVVSPRSGGSRLELRIRQSGRLAGLVGLLYGRKVRRYLEREAEGFRAAAEAR</sequence>
<feature type="region of interest" description="Disordered" evidence="1">
    <location>
        <begin position="1"/>
        <end position="30"/>
    </location>
</feature>
<dbReference type="RefSeq" id="WP_142707645.1">
    <property type="nucleotide sequence ID" value="NZ_VIRS01000021.1"/>
</dbReference>
<dbReference type="Pfam" id="PF10604">
    <property type="entry name" value="Polyketide_cyc2"/>
    <property type="match status" value="1"/>
</dbReference>
<dbReference type="Proteomes" id="UP000317982">
    <property type="component" value="Unassembled WGS sequence"/>
</dbReference>
<dbReference type="SUPFAM" id="SSF55961">
    <property type="entry name" value="Bet v1-like"/>
    <property type="match status" value="1"/>
</dbReference>
<dbReference type="InterPro" id="IPR019587">
    <property type="entry name" value="Polyketide_cyclase/dehydratase"/>
</dbReference>
<organism evidence="2 3">
    <name type="scientific">Cryptosporangium phraense</name>
    <dbReference type="NCBI Taxonomy" id="2593070"/>
    <lineage>
        <taxon>Bacteria</taxon>
        <taxon>Bacillati</taxon>
        <taxon>Actinomycetota</taxon>
        <taxon>Actinomycetes</taxon>
        <taxon>Cryptosporangiales</taxon>
        <taxon>Cryptosporangiaceae</taxon>
        <taxon>Cryptosporangium</taxon>
    </lineage>
</organism>
<keyword evidence="3" id="KW-1185">Reference proteome</keyword>
<evidence type="ECO:0000313" key="3">
    <source>
        <dbReference type="Proteomes" id="UP000317982"/>
    </source>
</evidence>
<dbReference type="AlphaFoldDB" id="A0A545AKU2"/>
<gene>
    <name evidence="2" type="ORF">FL583_27010</name>
</gene>
<name>A0A545AKU2_9ACTN</name>
<accession>A0A545AKU2</accession>
<reference evidence="2 3" key="1">
    <citation type="submission" date="2019-07" db="EMBL/GenBank/DDBJ databases">
        <title>Cryptosporangium phraense sp. nov., isolated from plant litter.</title>
        <authorList>
            <person name="Suriyachadkun C."/>
        </authorList>
    </citation>
    <scope>NUCLEOTIDE SEQUENCE [LARGE SCALE GENOMIC DNA]</scope>
    <source>
        <strain evidence="2 3">A-T 5661</strain>
    </source>
</reference>
<comment type="caution">
    <text evidence="2">The sequence shown here is derived from an EMBL/GenBank/DDBJ whole genome shotgun (WGS) entry which is preliminary data.</text>
</comment>
<dbReference type="Gene3D" id="3.30.530.20">
    <property type="match status" value="1"/>
</dbReference>
<dbReference type="InParanoid" id="A0A545AKU2"/>
<evidence type="ECO:0000256" key="1">
    <source>
        <dbReference type="SAM" id="MobiDB-lite"/>
    </source>
</evidence>
<protein>
    <submittedName>
        <fullName evidence="2">Polyketide cyclase</fullName>
    </submittedName>
</protein>
<dbReference type="OrthoDB" id="191189at2"/>